<comment type="cofactor">
    <cofactor evidence="1">
        <name>Mg(2+)</name>
        <dbReference type="ChEBI" id="CHEBI:18420"/>
    </cofactor>
</comment>
<dbReference type="GO" id="GO:0046872">
    <property type="term" value="F:metal ion binding"/>
    <property type="evidence" value="ECO:0007669"/>
    <property type="project" value="UniProtKB-KW"/>
</dbReference>
<accession>A0A1F5YJM0</accession>
<dbReference type="InterPro" id="IPR050556">
    <property type="entry name" value="Type_II_TA_system_RNase"/>
</dbReference>
<dbReference type="SUPFAM" id="SSF88723">
    <property type="entry name" value="PIN domain-like"/>
    <property type="match status" value="1"/>
</dbReference>
<dbReference type="AlphaFoldDB" id="A0A1F5YJM0"/>
<keyword evidence="8" id="KW-0472">Membrane</keyword>
<evidence type="ECO:0000256" key="8">
    <source>
        <dbReference type="SAM" id="Phobius"/>
    </source>
</evidence>
<dbReference type="PANTHER" id="PTHR33653">
    <property type="entry name" value="RIBONUCLEASE VAPC2"/>
    <property type="match status" value="1"/>
</dbReference>
<keyword evidence="8" id="KW-1133">Transmembrane helix</keyword>
<sequence length="127" mass="14742">MVDKILADTSILIDLQKGEKKIIKDFAKLKNQIYISRITACEFIYGAKNKKEKKINKDFIEKLPVSEITEDISKYTYSLLDKYSLGIKFGISDAIIAATVIIEGYYLWTRNIKHFKRIKEIKLFTAK</sequence>
<dbReference type="InterPro" id="IPR029060">
    <property type="entry name" value="PIN-like_dom_sf"/>
</dbReference>
<evidence type="ECO:0000256" key="2">
    <source>
        <dbReference type="ARBA" id="ARBA00022649"/>
    </source>
</evidence>
<name>A0A1F5YJM0_9BACT</name>
<keyword evidence="8" id="KW-0812">Transmembrane</keyword>
<dbReference type="GO" id="GO:0004518">
    <property type="term" value="F:nuclease activity"/>
    <property type="evidence" value="ECO:0007669"/>
    <property type="project" value="UniProtKB-KW"/>
</dbReference>
<dbReference type="PANTHER" id="PTHR33653:SF1">
    <property type="entry name" value="RIBONUCLEASE VAPC2"/>
    <property type="match status" value="1"/>
</dbReference>
<dbReference type="InterPro" id="IPR002716">
    <property type="entry name" value="PIN_dom"/>
</dbReference>
<comment type="caution">
    <text evidence="10">The sequence shown here is derived from an EMBL/GenBank/DDBJ whole genome shotgun (WGS) entry which is preliminary data.</text>
</comment>
<keyword evidence="3" id="KW-0540">Nuclease</keyword>
<dbReference type="GO" id="GO:0016787">
    <property type="term" value="F:hydrolase activity"/>
    <property type="evidence" value="ECO:0007669"/>
    <property type="project" value="UniProtKB-KW"/>
</dbReference>
<dbReference type="EMBL" id="MFJB01000032">
    <property type="protein sequence ID" value="OGG00157.1"/>
    <property type="molecule type" value="Genomic_DNA"/>
</dbReference>
<gene>
    <name evidence="10" type="ORF">A2153_03040</name>
</gene>
<dbReference type="Proteomes" id="UP000177396">
    <property type="component" value="Unassembled WGS sequence"/>
</dbReference>
<feature type="domain" description="PIN" evidence="9">
    <location>
        <begin position="5"/>
        <end position="119"/>
    </location>
</feature>
<evidence type="ECO:0000259" key="9">
    <source>
        <dbReference type="Pfam" id="PF01850"/>
    </source>
</evidence>
<evidence type="ECO:0000256" key="7">
    <source>
        <dbReference type="ARBA" id="ARBA00038093"/>
    </source>
</evidence>
<reference evidence="10 11" key="1">
    <citation type="journal article" date="2016" name="Nat. Commun.">
        <title>Thousands of microbial genomes shed light on interconnected biogeochemical processes in an aquifer system.</title>
        <authorList>
            <person name="Anantharaman K."/>
            <person name="Brown C.T."/>
            <person name="Hug L.A."/>
            <person name="Sharon I."/>
            <person name="Castelle C.J."/>
            <person name="Probst A.J."/>
            <person name="Thomas B.C."/>
            <person name="Singh A."/>
            <person name="Wilkins M.J."/>
            <person name="Karaoz U."/>
            <person name="Brodie E.L."/>
            <person name="Williams K.H."/>
            <person name="Hubbard S.S."/>
            <person name="Banfield J.F."/>
        </authorList>
    </citation>
    <scope>NUCLEOTIDE SEQUENCE [LARGE SCALE GENOMIC DNA]</scope>
</reference>
<protein>
    <recommendedName>
        <fullName evidence="9">PIN domain-containing protein</fullName>
    </recommendedName>
</protein>
<feature type="transmembrane region" description="Helical" evidence="8">
    <location>
        <begin position="85"/>
        <end position="108"/>
    </location>
</feature>
<comment type="similarity">
    <text evidence="7">Belongs to the PINc/VapC protein family.</text>
</comment>
<keyword evidence="5" id="KW-0378">Hydrolase</keyword>
<keyword evidence="4" id="KW-0479">Metal-binding</keyword>
<dbReference type="Pfam" id="PF01850">
    <property type="entry name" value="PIN"/>
    <property type="match status" value="1"/>
</dbReference>
<keyword evidence="6" id="KW-0460">Magnesium</keyword>
<organism evidence="10 11">
    <name type="scientific">Candidatus Gottesmanbacteria bacterium RBG_16_38_7b</name>
    <dbReference type="NCBI Taxonomy" id="1798372"/>
    <lineage>
        <taxon>Bacteria</taxon>
        <taxon>Candidatus Gottesmaniibacteriota</taxon>
    </lineage>
</organism>
<evidence type="ECO:0000313" key="11">
    <source>
        <dbReference type="Proteomes" id="UP000177396"/>
    </source>
</evidence>
<proteinExistence type="inferred from homology"/>
<keyword evidence="2" id="KW-1277">Toxin-antitoxin system</keyword>
<evidence type="ECO:0000256" key="6">
    <source>
        <dbReference type="ARBA" id="ARBA00022842"/>
    </source>
</evidence>
<evidence type="ECO:0000256" key="4">
    <source>
        <dbReference type="ARBA" id="ARBA00022723"/>
    </source>
</evidence>
<evidence type="ECO:0000256" key="1">
    <source>
        <dbReference type="ARBA" id="ARBA00001946"/>
    </source>
</evidence>
<evidence type="ECO:0000313" key="10">
    <source>
        <dbReference type="EMBL" id="OGG00157.1"/>
    </source>
</evidence>
<evidence type="ECO:0000256" key="3">
    <source>
        <dbReference type="ARBA" id="ARBA00022722"/>
    </source>
</evidence>
<dbReference type="Gene3D" id="3.40.50.1010">
    <property type="entry name" value="5'-nuclease"/>
    <property type="match status" value="1"/>
</dbReference>
<evidence type="ECO:0000256" key="5">
    <source>
        <dbReference type="ARBA" id="ARBA00022801"/>
    </source>
</evidence>